<evidence type="ECO:0000313" key="2">
    <source>
        <dbReference type="EMBL" id="MEW9857080.1"/>
    </source>
</evidence>
<feature type="transmembrane region" description="Helical" evidence="1">
    <location>
        <begin position="80"/>
        <end position="103"/>
    </location>
</feature>
<reference evidence="2 3" key="1">
    <citation type="submission" date="2024-06" db="EMBL/GenBank/DDBJ databases">
        <title>Novosphingobium rhizovicinus M1R2S20.</title>
        <authorList>
            <person name="Sun J.-Q."/>
        </authorList>
    </citation>
    <scope>NUCLEOTIDE SEQUENCE [LARGE SCALE GENOMIC DNA]</scope>
    <source>
        <strain evidence="2 3">M1R2S20</strain>
    </source>
</reference>
<name>A0ABV3RGD7_9SPHN</name>
<sequence length="350" mass="37273">MTMRVDILRRERVLIALGVLLLIATLALMIVDVRAALGGWLGAATVFSAVSAGATYLVLTMRLIPGAWGEELRLSAEAGTLLTPFALAAFVPIMLGVGAIYPWAGGSASGEFKSLWLGSAAYAGRTIVRFVGLLWASHRMRSRRSTATTAAVALLVLPLLALVTSFDWLLSLDPEFASSGFGLQFLAREVLIAFAAMILLRLSVGAPPPRLSVTGGVLLTLLLLWAYLQFMPFLVSWSGNLPSSAEWYLKRAGGGWSVVAWAWAGPGLAAILLLLFPAPRSRPVWLKAISLLVLASQLVETAWVVLPAFAPLAIAAYLLGVTACALFCFGALPAALRHRVRARAPAKEGR</sequence>
<feature type="transmembrane region" description="Helical" evidence="1">
    <location>
        <begin position="115"/>
        <end position="136"/>
    </location>
</feature>
<evidence type="ECO:0008006" key="4">
    <source>
        <dbReference type="Google" id="ProtNLM"/>
    </source>
</evidence>
<feature type="transmembrane region" description="Helical" evidence="1">
    <location>
        <begin position="37"/>
        <end position="59"/>
    </location>
</feature>
<feature type="transmembrane region" description="Helical" evidence="1">
    <location>
        <begin position="288"/>
        <end position="306"/>
    </location>
</feature>
<dbReference type="EMBL" id="JBFNXR010000054">
    <property type="protein sequence ID" value="MEW9857080.1"/>
    <property type="molecule type" value="Genomic_DNA"/>
</dbReference>
<dbReference type="RefSeq" id="WP_367775564.1">
    <property type="nucleotide sequence ID" value="NZ_JBFNXR010000054.1"/>
</dbReference>
<comment type="caution">
    <text evidence="2">The sequence shown here is derived from an EMBL/GenBank/DDBJ whole genome shotgun (WGS) entry which is preliminary data.</text>
</comment>
<keyword evidence="1" id="KW-1133">Transmembrane helix</keyword>
<evidence type="ECO:0000313" key="3">
    <source>
        <dbReference type="Proteomes" id="UP001556118"/>
    </source>
</evidence>
<dbReference type="PANTHER" id="PTHR43044:SF1">
    <property type="entry name" value="QUINOL:CYTOCHROME C OXIDOREDUCTASE QUINONE-BINDING SUBUNIT 2"/>
    <property type="match status" value="1"/>
</dbReference>
<accession>A0ABV3RGD7</accession>
<feature type="transmembrane region" description="Helical" evidence="1">
    <location>
        <begin position="255"/>
        <end position="276"/>
    </location>
</feature>
<feature type="transmembrane region" description="Helical" evidence="1">
    <location>
        <begin position="312"/>
        <end position="336"/>
    </location>
</feature>
<dbReference type="PANTHER" id="PTHR43044">
    <property type="match status" value="1"/>
</dbReference>
<proteinExistence type="predicted"/>
<evidence type="ECO:0000256" key="1">
    <source>
        <dbReference type="SAM" id="Phobius"/>
    </source>
</evidence>
<feature type="transmembrane region" description="Helical" evidence="1">
    <location>
        <begin position="212"/>
        <end position="235"/>
    </location>
</feature>
<protein>
    <recommendedName>
        <fullName evidence="4">Quinol:cytochrome c oxidoreductase quinone-binding subunit 2</fullName>
    </recommendedName>
</protein>
<dbReference type="Proteomes" id="UP001556118">
    <property type="component" value="Unassembled WGS sequence"/>
</dbReference>
<feature type="transmembrane region" description="Helical" evidence="1">
    <location>
        <begin position="12"/>
        <end position="31"/>
    </location>
</feature>
<feature type="transmembrane region" description="Helical" evidence="1">
    <location>
        <begin position="148"/>
        <end position="169"/>
    </location>
</feature>
<organism evidence="2 3">
    <name type="scientific">Novosphingobium rhizovicinum</name>
    <dbReference type="NCBI Taxonomy" id="3228928"/>
    <lineage>
        <taxon>Bacteria</taxon>
        <taxon>Pseudomonadati</taxon>
        <taxon>Pseudomonadota</taxon>
        <taxon>Alphaproteobacteria</taxon>
        <taxon>Sphingomonadales</taxon>
        <taxon>Sphingomonadaceae</taxon>
        <taxon>Novosphingobium</taxon>
    </lineage>
</organism>
<keyword evidence="1" id="KW-0812">Transmembrane</keyword>
<feature type="transmembrane region" description="Helical" evidence="1">
    <location>
        <begin position="181"/>
        <end position="200"/>
    </location>
</feature>
<keyword evidence="3" id="KW-1185">Reference proteome</keyword>
<keyword evidence="1" id="KW-0472">Membrane</keyword>
<gene>
    <name evidence="2" type="ORF">ABUH87_18295</name>
</gene>